<dbReference type="PROSITE" id="PS51257">
    <property type="entry name" value="PROKAR_LIPOPROTEIN"/>
    <property type="match status" value="1"/>
</dbReference>
<dbReference type="Pfam" id="PF07980">
    <property type="entry name" value="SusD_RagB"/>
    <property type="match status" value="1"/>
</dbReference>
<dbReference type="InterPro" id="IPR012944">
    <property type="entry name" value="SusD_RagB_dom"/>
</dbReference>
<keyword evidence="3 6" id="KW-0732">Signal</keyword>
<evidence type="ECO:0000256" key="4">
    <source>
        <dbReference type="ARBA" id="ARBA00023136"/>
    </source>
</evidence>
<dbReference type="RefSeq" id="WP_127074865.1">
    <property type="nucleotide sequence ID" value="NZ_CP032819.1"/>
</dbReference>
<comment type="similarity">
    <text evidence="2">Belongs to the SusD family.</text>
</comment>
<keyword evidence="4" id="KW-0472">Membrane</keyword>
<dbReference type="AlphaFoldDB" id="A0A3Q9IN30"/>
<name>A0A3Q9IN30_9BACT</name>
<dbReference type="EMBL" id="CP032819">
    <property type="protein sequence ID" value="AZS28923.1"/>
    <property type="molecule type" value="Genomic_DNA"/>
</dbReference>
<dbReference type="Gene3D" id="1.25.40.390">
    <property type="match status" value="1"/>
</dbReference>
<organism evidence="9 10">
    <name type="scientific">Butyricimonas faecalis</name>
    <dbReference type="NCBI Taxonomy" id="2093856"/>
    <lineage>
        <taxon>Bacteria</taxon>
        <taxon>Pseudomonadati</taxon>
        <taxon>Bacteroidota</taxon>
        <taxon>Bacteroidia</taxon>
        <taxon>Bacteroidales</taxon>
        <taxon>Odoribacteraceae</taxon>
        <taxon>Butyricimonas</taxon>
    </lineage>
</organism>
<dbReference type="SUPFAM" id="SSF48452">
    <property type="entry name" value="TPR-like"/>
    <property type="match status" value="1"/>
</dbReference>
<evidence type="ECO:0000259" key="8">
    <source>
        <dbReference type="Pfam" id="PF14322"/>
    </source>
</evidence>
<evidence type="ECO:0000256" key="6">
    <source>
        <dbReference type="SAM" id="SignalP"/>
    </source>
</evidence>
<comment type="subcellular location">
    <subcellularLocation>
        <location evidence="1">Cell outer membrane</location>
    </subcellularLocation>
</comment>
<dbReference type="Pfam" id="PF14322">
    <property type="entry name" value="SusD-like_3"/>
    <property type="match status" value="1"/>
</dbReference>
<feature type="domain" description="RagB/SusD" evidence="7">
    <location>
        <begin position="308"/>
        <end position="492"/>
    </location>
</feature>
<accession>A0A3Q9IN30</accession>
<evidence type="ECO:0000256" key="3">
    <source>
        <dbReference type="ARBA" id="ARBA00022729"/>
    </source>
</evidence>
<evidence type="ECO:0000313" key="10">
    <source>
        <dbReference type="Proteomes" id="UP000270673"/>
    </source>
</evidence>
<feature type="domain" description="SusD-like N-terminal" evidence="8">
    <location>
        <begin position="21"/>
        <end position="213"/>
    </location>
</feature>
<dbReference type="InterPro" id="IPR033985">
    <property type="entry name" value="SusD-like_N"/>
</dbReference>
<evidence type="ECO:0000259" key="7">
    <source>
        <dbReference type="Pfam" id="PF07980"/>
    </source>
</evidence>
<dbReference type="InterPro" id="IPR011990">
    <property type="entry name" value="TPR-like_helical_dom_sf"/>
</dbReference>
<keyword evidence="10" id="KW-1185">Reference proteome</keyword>
<feature type="chain" id="PRO_5018641088" evidence="6">
    <location>
        <begin position="19"/>
        <end position="522"/>
    </location>
</feature>
<dbReference type="KEGG" id="buy:D8S85_04685"/>
<sequence>MKKRYLFLTLLGAFMLCACEEWVELKPENSVTFENAFDTEKDIEAALFGAEQSLRVNMTAAPYSPEMRGEFSDYRSSYSEDLLKEENPILYVAQWSWNYNVIAAANVALPYINQVEMPQERRDFYRGEIAFFKAFVYLDLIRRWGDCVMIQDEVELKPIAKTSWPKVADYAITLAKEAVRLLPEWDELKESDGASVTHRARPCKGAANAVLAHLCAWKAGCKYMAQPQDRDYDEQQLWRMVDSACTAIINRQDIYDLEATPDEVCTKTFVDGGKECIFESVFRGYWNEFDEMNESNTTNPGRNYEAYPAIPGSKIGDNKKTTYRILNSTVREMFQDYTDGNTPVTDLRRFAWFYDFENMEQEDEEITGGYAYPYKWRYARVATEGFMAGEFINFDQNKIWWRLADIYLLRAECRARLNDRTGAIADLNKIRDRAKAKRYNESEYDGNLRYAIFKEREKELLMEGSRYFDVLRNGYYKTELYGNFRNVSDQDVVDGVFFNALENTLFWDNPLMRQNTYWLKRQ</sequence>
<evidence type="ECO:0000256" key="2">
    <source>
        <dbReference type="ARBA" id="ARBA00006275"/>
    </source>
</evidence>
<protein>
    <submittedName>
        <fullName evidence="9">RagB/SusD family nutrient uptake outer membrane protein</fullName>
    </submittedName>
</protein>
<evidence type="ECO:0000256" key="5">
    <source>
        <dbReference type="ARBA" id="ARBA00023237"/>
    </source>
</evidence>
<dbReference type="Proteomes" id="UP000270673">
    <property type="component" value="Chromosome"/>
</dbReference>
<feature type="signal peptide" evidence="6">
    <location>
        <begin position="1"/>
        <end position="18"/>
    </location>
</feature>
<dbReference type="GO" id="GO:0009279">
    <property type="term" value="C:cell outer membrane"/>
    <property type="evidence" value="ECO:0007669"/>
    <property type="project" value="UniProtKB-SubCell"/>
</dbReference>
<dbReference type="OrthoDB" id="1031584at2"/>
<gene>
    <name evidence="9" type="ORF">D8S85_04685</name>
</gene>
<reference evidence="9 10" key="1">
    <citation type="submission" date="2018-10" db="EMBL/GenBank/DDBJ databases">
        <title>Butyricimonas faecalis sp. nov., isolated from human faeces and emended description of the genus Butyricimonas.</title>
        <authorList>
            <person name="Le Roy T."/>
            <person name="Van der Smissen P."/>
            <person name="Paquot A."/>
            <person name="Delzenne N."/>
            <person name="Muccioli G."/>
            <person name="Collet J.-F."/>
            <person name="Cani P.D."/>
        </authorList>
    </citation>
    <scope>NUCLEOTIDE SEQUENCE [LARGE SCALE GENOMIC DNA]</scope>
    <source>
        <strain evidence="9 10">H184</strain>
    </source>
</reference>
<evidence type="ECO:0000313" key="9">
    <source>
        <dbReference type="EMBL" id="AZS28923.1"/>
    </source>
</evidence>
<keyword evidence="5" id="KW-0998">Cell outer membrane</keyword>
<evidence type="ECO:0000256" key="1">
    <source>
        <dbReference type="ARBA" id="ARBA00004442"/>
    </source>
</evidence>
<proteinExistence type="inferred from homology"/>